<evidence type="ECO:0000313" key="3">
    <source>
        <dbReference type="EMBL" id="KAK7795893.1"/>
    </source>
</evidence>
<accession>A0AAW0H3F2</accession>
<evidence type="ECO:0000313" key="4">
    <source>
        <dbReference type="Proteomes" id="UP001488838"/>
    </source>
</evidence>
<feature type="region of interest" description="Disordered" evidence="1">
    <location>
        <begin position="130"/>
        <end position="167"/>
    </location>
</feature>
<dbReference type="Proteomes" id="UP001488838">
    <property type="component" value="Unassembled WGS sequence"/>
</dbReference>
<dbReference type="PANTHER" id="PTHR31466:SF1">
    <property type="entry name" value="RIKEN CDNA 4930433I11 GENE"/>
    <property type="match status" value="1"/>
</dbReference>
<feature type="compositionally biased region" description="Basic and acidic residues" evidence="1">
    <location>
        <begin position="130"/>
        <end position="157"/>
    </location>
</feature>
<dbReference type="InterPro" id="IPR040292">
    <property type="entry name" value="C2orf78-like"/>
</dbReference>
<keyword evidence="4" id="KW-1185">Reference proteome</keyword>
<gene>
    <name evidence="3" type="ORF">U0070_009508</name>
</gene>
<evidence type="ECO:0000259" key="2">
    <source>
        <dbReference type="Pfam" id="PF15442"/>
    </source>
</evidence>
<feature type="domain" description="DUF4629" evidence="2">
    <location>
        <begin position="2"/>
        <end position="95"/>
    </location>
</feature>
<feature type="compositionally biased region" description="Basic and acidic residues" evidence="1">
    <location>
        <begin position="22"/>
        <end position="31"/>
    </location>
</feature>
<comment type="caution">
    <text evidence="3">The sequence shown here is derived from an EMBL/GenBank/DDBJ whole genome shotgun (WGS) entry which is preliminary data.</text>
</comment>
<dbReference type="AlphaFoldDB" id="A0AAW0H3F2"/>
<evidence type="ECO:0000256" key="1">
    <source>
        <dbReference type="SAM" id="MobiDB-lite"/>
    </source>
</evidence>
<dbReference type="Pfam" id="PF15442">
    <property type="entry name" value="DUF4629"/>
    <property type="match status" value="1"/>
</dbReference>
<dbReference type="PANTHER" id="PTHR31466">
    <property type="entry name" value="GENE 5591-RELATED"/>
    <property type="match status" value="1"/>
</dbReference>
<dbReference type="InterPro" id="IPR027898">
    <property type="entry name" value="DUF4629"/>
</dbReference>
<organism evidence="3 4">
    <name type="scientific">Myodes glareolus</name>
    <name type="common">Bank vole</name>
    <name type="synonym">Clethrionomys glareolus</name>
    <dbReference type="NCBI Taxonomy" id="447135"/>
    <lineage>
        <taxon>Eukaryota</taxon>
        <taxon>Metazoa</taxon>
        <taxon>Chordata</taxon>
        <taxon>Craniata</taxon>
        <taxon>Vertebrata</taxon>
        <taxon>Euteleostomi</taxon>
        <taxon>Mammalia</taxon>
        <taxon>Eutheria</taxon>
        <taxon>Euarchontoglires</taxon>
        <taxon>Glires</taxon>
        <taxon>Rodentia</taxon>
        <taxon>Myomorpha</taxon>
        <taxon>Muroidea</taxon>
        <taxon>Cricetidae</taxon>
        <taxon>Arvicolinae</taxon>
        <taxon>Myodes</taxon>
    </lineage>
</organism>
<name>A0AAW0H3F2_MYOGA</name>
<protein>
    <recommendedName>
        <fullName evidence="2">DUF4629 domain-containing protein</fullName>
    </recommendedName>
</protein>
<reference evidence="3 4" key="1">
    <citation type="journal article" date="2023" name="bioRxiv">
        <title>Conserved and derived expression patterns and positive selection on dental genes reveal complex evolutionary context of ever-growing rodent molars.</title>
        <authorList>
            <person name="Calamari Z.T."/>
            <person name="Song A."/>
            <person name="Cohen E."/>
            <person name="Akter M."/>
            <person name="Roy R.D."/>
            <person name="Hallikas O."/>
            <person name="Christensen M.M."/>
            <person name="Li P."/>
            <person name="Marangoni P."/>
            <person name="Jernvall J."/>
            <person name="Klein O.D."/>
        </authorList>
    </citation>
    <scope>NUCLEOTIDE SEQUENCE [LARGE SCALE GENOMIC DNA]</scope>
    <source>
        <strain evidence="3">V071</strain>
    </source>
</reference>
<sequence>MKGKAQKSAPNRPSIALAQVQDKTKRTRESNPKTIQELKPSSYSVKEEEKTTISKTKNKRNPPELSNDIFKKIQTHRSMHMLASLQVFHPLGKKNEKKTGISSFQAMLNFKVSAAVNIPGQPNIVSLLDVPHDGRGHEKIKDNNQRPEISAHKEHQYLSHYELPPPR</sequence>
<feature type="region of interest" description="Disordered" evidence="1">
    <location>
        <begin position="1"/>
        <end position="66"/>
    </location>
</feature>
<proteinExistence type="predicted"/>
<dbReference type="EMBL" id="JBBHLL010001607">
    <property type="protein sequence ID" value="KAK7795893.1"/>
    <property type="molecule type" value="Genomic_DNA"/>
</dbReference>